<proteinExistence type="inferred from homology"/>
<evidence type="ECO:0000256" key="2">
    <source>
        <dbReference type="ARBA" id="ARBA00023002"/>
    </source>
</evidence>
<evidence type="ECO:0000256" key="1">
    <source>
        <dbReference type="ARBA" id="ARBA00006484"/>
    </source>
</evidence>
<gene>
    <name evidence="3" type="primary">ydaD</name>
    <name evidence="3" type="ORF">NCTC13079_01122</name>
</gene>
<dbReference type="PANTHER" id="PTHR48107:SF16">
    <property type="entry name" value="NADPH-DEPENDENT ALDEHYDE REDUCTASE 1, CHLOROPLASTIC"/>
    <property type="match status" value="1"/>
</dbReference>
<dbReference type="Pfam" id="PF13561">
    <property type="entry name" value="adh_short_C2"/>
    <property type="match status" value="1"/>
</dbReference>
<dbReference type="SUPFAM" id="SSF51735">
    <property type="entry name" value="NAD(P)-binding Rossmann-fold domains"/>
    <property type="match status" value="1"/>
</dbReference>
<dbReference type="GO" id="GO:0016614">
    <property type="term" value="F:oxidoreductase activity, acting on CH-OH group of donors"/>
    <property type="evidence" value="ECO:0007669"/>
    <property type="project" value="UniProtKB-ARBA"/>
</dbReference>
<dbReference type="InterPro" id="IPR002347">
    <property type="entry name" value="SDR_fam"/>
</dbReference>
<evidence type="ECO:0000313" key="3">
    <source>
        <dbReference type="EMBL" id="VEJ35933.1"/>
    </source>
</evidence>
<dbReference type="KEGG" id="piv:NCTC13079_01122"/>
<dbReference type="FunFam" id="3.40.50.720:FF:000084">
    <property type="entry name" value="Short-chain dehydrogenase reductase"/>
    <property type="match status" value="1"/>
</dbReference>
<evidence type="ECO:0000313" key="4">
    <source>
        <dbReference type="Proteomes" id="UP000269544"/>
    </source>
</evidence>
<dbReference type="PRINTS" id="PR00081">
    <property type="entry name" value="GDHRDH"/>
</dbReference>
<keyword evidence="4" id="KW-1185">Reference proteome</keyword>
<organism evidence="3 4">
    <name type="scientific">Aedoeadaptatus ivorii</name>
    <dbReference type="NCBI Taxonomy" id="54006"/>
    <lineage>
        <taxon>Bacteria</taxon>
        <taxon>Bacillati</taxon>
        <taxon>Bacillota</taxon>
        <taxon>Tissierellia</taxon>
        <taxon>Tissierellales</taxon>
        <taxon>Peptoniphilaceae</taxon>
        <taxon>Aedoeadaptatus</taxon>
    </lineage>
</organism>
<dbReference type="RefSeq" id="WP_126465683.1">
    <property type="nucleotide sequence ID" value="NZ_JAUSWF010000003.1"/>
</dbReference>
<comment type="similarity">
    <text evidence="1">Belongs to the short-chain dehydrogenases/reductases (SDR) family.</text>
</comment>
<reference evidence="3 4" key="1">
    <citation type="submission" date="2018-12" db="EMBL/GenBank/DDBJ databases">
        <authorList>
            <consortium name="Pathogen Informatics"/>
        </authorList>
    </citation>
    <scope>NUCLEOTIDE SEQUENCE [LARGE SCALE GENOMIC DNA]</scope>
    <source>
        <strain evidence="3 4">NCTC13079</strain>
    </source>
</reference>
<sequence length="298" mass="32280">MAKFDEAQYFDELERVGKEISGEQLPTRPGVEEEMQTEPVYDADFEGAGRLSDKVAVVTGGDSGIGRAVAIAYAKEGAKVAIVFLKECEDAEITAEEIRAAGSEALILTGDVGDKAFCEEAVEKTVDAFGKIDILVNNAGEQHPQESILDIDEAQLVRTFRTNLFSMFFMVQAALPHMQAYASIINTASVTAYEGNILLLDYSATKGAITAFTRSLAQQLAEQKIRVNQVAPGPIWTPLIPSTFEADHVKNFGKNTLMERAGQPVELAEAYVFLAWAKGSSFITGQTIHINGGQFVCS</sequence>
<dbReference type="EMBL" id="LR134523">
    <property type="protein sequence ID" value="VEJ35933.1"/>
    <property type="molecule type" value="Genomic_DNA"/>
</dbReference>
<dbReference type="OrthoDB" id="9803333at2"/>
<dbReference type="GO" id="GO:0008206">
    <property type="term" value="P:bile acid metabolic process"/>
    <property type="evidence" value="ECO:0007669"/>
    <property type="project" value="UniProtKB-ARBA"/>
</dbReference>
<keyword evidence="2 3" id="KW-0560">Oxidoreductase</keyword>
<dbReference type="EC" id="1.-.-.-" evidence="3"/>
<dbReference type="InterPro" id="IPR020904">
    <property type="entry name" value="Sc_DH/Rdtase_CS"/>
</dbReference>
<accession>A0A3S4YPW4</accession>
<dbReference type="PRINTS" id="PR00080">
    <property type="entry name" value="SDRFAMILY"/>
</dbReference>
<dbReference type="InterPro" id="IPR036291">
    <property type="entry name" value="NAD(P)-bd_dom_sf"/>
</dbReference>
<dbReference type="PROSITE" id="PS00061">
    <property type="entry name" value="ADH_SHORT"/>
    <property type="match status" value="1"/>
</dbReference>
<dbReference type="AlphaFoldDB" id="A0A3S4YPW4"/>
<dbReference type="PANTHER" id="PTHR48107">
    <property type="entry name" value="NADPH-DEPENDENT ALDEHYDE REDUCTASE-LIKE PROTEIN, CHLOROPLASTIC-RELATED"/>
    <property type="match status" value="1"/>
</dbReference>
<dbReference type="NCBIfam" id="NF005559">
    <property type="entry name" value="PRK07231.1"/>
    <property type="match status" value="1"/>
</dbReference>
<name>A0A3S4YPW4_9FIRM</name>
<protein>
    <submittedName>
        <fullName evidence="3">General stress protein 39</fullName>
        <ecNumber evidence="3">1.-.-.-</ecNumber>
    </submittedName>
</protein>
<dbReference type="Gene3D" id="3.40.50.720">
    <property type="entry name" value="NAD(P)-binding Rossmann-like Domain"/>
    <property type="match status" value="1"/>
</dbReference>
<dbReference type="Proteomes" id="UP000269544">
    <property type="component" value="Chromosome"/>
</dbReference>